<keyword evidence="2" id="KW-0175">Coiled coil</keyword>
<dbReference type="Pfam" id="PF02893">
    <property type="entry name" value="GRAM"/>
    <property type="match status" value="1"/>
</dbReference>
<proteinExistence type="inferred from homology"/>
<feature type="coiled-coil region" evidence="2">
    <location>
        <begin position="1"/>
        <end position="28"/>
    </location>
</feature>
<accession>A0ABN7RQP9</accession>
<dbReference type="Gene3D" id="2.30.29.30">
    <property type="entry name" value="Pleckstrin-homology domain (PH domain)/Phosphotyrosine-binding domain (PTB)"/>
    <property type="match status" value="1"/>
</dbReference>
<evidence type="ECO:0000313" key="5">
    <source>
        <dbReference type="Proteomes" id="UP001158576"/>
    </source>
</evidence>
<protein>
    <submittedName>
        <fullName evidence="4">Oidioi.mRNA.OKI2018_I69.PAR.g9763.t1.cds</fullName>
    </submittedName>
</protein>
<dbReference type="PANTHER" id="PTHR10807:SF128">
    <property type="entry name" value="PHOSPHATIDYLINOSITOL-3,5-BISPHOSPHATE 3-PHOSPHATASE"/>
    <property type="match status" value="1"/>
</dbReference>
<evidence type="ECO:0000256" key="2">
    <source>
        <dbReference type="SAM" id="Coils"/>
    </source>
</evidence>
<organism evidence="4 5">
    <name type="scientific">Oikopleura dioica</name>
    <name type="common">Tunicate</name>
    <dbReference type="NCBI Taxonomy" id="34765"/>
    <lineage>
        <taxon>Eukaryota</taxon>
        <taxon>Metazoa</taxon>
        <taxon>Chordata</taxon>
        <taxon>Tunicata</taxon>
        <taxon>Appendicularia</taxon>
        <taxon>Copelata</taxon>
        <taxon>Oikopleuridae</taxon>
        <taxon>Oikopleura</taxon>
    </lineage>
</organism>
<evidence type="ECO:0000259" key="3">
    <source>
        <dbReference type="PROSITE" id="PS51339"/>
    </source>
</evidence>
<reference evidence="4 5" key="1">
    <citation type="submission" date="2021-04" db="EMBL/GenBank/DDBJ databases">
        <authorList>
            <person name="Bliznina A."/>
        </authorList>
    </citation>
    <scope>NUCLEOTIDE SEQUENCE [LARGE SCALE GENOMIC DNA]</scope>
</reference>
<feature type="domain" description="Myotubularin phosphatase" evidence="3">
    <location>
        <begin position="161"/>
        <end position="290"/>
    </location>
</feature>
<sequence length="290" mass="33811">METISLDLLRKENLVENIKEEAQDKNNNSEDIIHHCQYRGEVNGRIIFTNYRLIFAAKGNSWFIVSVPYNTINKVSKSPHRTTNTKNLLNGSEQSPLVVEIECKDFRSLKFDFKHDNGDKSKFHNNVSQRAFGKDYSVKTFSPKSIERLFCFVKKSETSENWFIYDVHKEFERQTKNLQSKGEWIITEENNNFGLCDTYPKYLVVPKMEKEKVTLQKVASYRSRNRLPVATWIHPTNGAVITRCSQPLVGVTERRCGEDYLYLKKIRDLRTPEANKLLIYDCRPKVNAQG</sequence>
<dbReference type="SUPFAM" id="SSF50729">
    <property type="entry name" value="PH domain-like"/>
    <property type="match status" value="1"/>
</dbReference>
<dbReference type="PANTHER" id="PTHR10807">
    <property type="entry name" value="MYOTUBULARIN-RELATED"/>
    <property type="match status" value="1"/>
</dbReference>
<keyword evidence="5" id="KW-1185">Reference proteome</keyword>
<dbReference type="Pfam" id="PF06602">
    <property type="entry name" value="Myotub-related"/>
    <property type="match status" value="1"/>
</dbReference>
<dbReference type="InterPro" id="IPR030564">
    <property type="entry name" value="Myotubularin"/>
</dbReference>
<gene>
    <name evidence="4" type="ORF">OKIOD_LOCUS1321</name>
</gene>
<dbReference type="EMBL" id="OU015568">
    <property type="protein sequence ID" value="CAG5080999.1"/>
    <property type="molecule type" value="Genomic_DNA"/>
</dbReference>
<dbReference type="SUPFAM" id="SSF52799">
    <property type="entry name" value="(Phosphotyrosine protein) phosphatases II"/>
    <property type="match status" value="1"/>
</dbReference>
<name>A0ABN7RQP9_OIKDI</name>
<evidence type="ECO:0000313" key="4">
    <source>
        <dbReference type="EMBL" id="CAG5080999.1"/>
    </source>
</evidence>
<dbReference type="InterPro" id="IPR010569">
    <property type="entry name" value="Myotubularin-like_Pase_dom"/>
</dbReference>
<evidence type="ECO:0000256" key="1">
    <source>
        <dbReference type="ARBA" id="ARBA00007471"/>
    </source>
</evidence>
<comment type="similarity">
    <text evidence="1">Belongs to the protein-tyrosine phosphatase family. Non-receptor class myotubularin subfamily.</text>
</comment>
<dbReference type="InterPro" id="IPR011993">
    <property type="entry name" value="PH-like_dom_sf"/>
</dbReference>
<dbReference type="Proteomes" id="UP001158576">
    <property type="component" value="Chromosome PAR"/>
</dbReference>
<dbReference type="PROSITE" id="PS51339">
    <property type="entry name" value="PPASE_MYOTUBULARIN"/>
    <property type="match status" value="1"/>
</dbReference>
<dbReference type="InterPro" id="IPR029021">
    <property type="entry name" value="Prot-tyrosine_phosphatase-like"/>
</dbReference>
<dbReference type="InterPro" id="IPR004182">
    <property type="entry name" value="GRAM"/>
</dbReference>